<reference evidence="1" key="1">
    <citation type="journal article" date="2013" name="Extremophiles">
        <title>Proteinivorax tanatarense gen. nov., sp. nov., an anaerobic, haloalkaliphilic, proteolytic bacterium isolated from a decaying algal bloom, and proposal of Proteinivoraceae fam. nov.</title>
        <authorList>
            <person name="Kevbrin V."/>
            <person name="Boltyanskaya Y."/>
            <person name="Zhilina T."/>
            <person name="Kolganova T."/>
            <person name="Lavrentjeva E."/>
            <person name="Kuznetsov B."/>
        </authorList>
    </citation>
    <scope>NUCLEOTIDE SEQUENCE</scope>
    <source>
        <strain evidence="1">Z-910T</strain>
    </source>
</reference>
<dbReference type="AlphaFoldDB" id="A0AAU7VIC8"/>
<proteinExistence type="predicted"/>
<organism evidence="1">
    <name type="scientific">Proteinivorax tanatarense</name>
    <dbReference type="NCBI Taxonomy" id="1260629"/>
    <lineage>
        <taxon>Bacteria</taxon>
        <taxon>Bacillati</taxon>
        <taxon>Bacillota</taxon>
        <taxon>Clostridia</taxon>
        <taxon>Eubacteriales</taxon>
        <taxon>Proteinivoracaceae</taxon>
        <taxon>Proteinivorax</taxon>
    </lineage>
</organism>
<protein>
    <submittedName>
        <fullName evidence="1">Uncharacterized protein</fullName>
    </submittedName>
</protein>
<evidence type="ECO:0000313" key="1">
    <source>
        <dbReference type="EMBL" id="XBX73745.1"/>
    </source>
</evidence>
<dbReference type="RefSeq" id="WP_350342507.1">
    <property type="nucleotide sequence ID" value="NZ_CP158367.1"/>
</dbReference>
<sequence>MSRKISFMIIYFAFLYVVFNLTHAGLEEVYGEQPEILRIKREDKQIEFLGKKLRYPLLNRNFED</sequence>
<name>A0AAU7VIC8_9FIRM</name>
<dbReference type="EMBL" id="CP158367">
    <property type="protein sequence ID" value="XBX73745.1"/>
    <property type="molecule type" value="Genomic_DNA"/>
</dbReference>
<accession>A0AAU7VIC8</accession>
<reference evidence="1" key="2">
    <citation type="submission" date="2024-06" db="EMBL/GenBank/DDBJ databases">
        <authorList>
            <person name="Petrova K.O."/>
            <person name="Toshchakov S.V."/>
            <person name="Boltjanskaja Y.V."/>
            <person name="Kevbrin V."/>
        </authorList>
    </citation>
    <scope>NUCLEOTIDE SEQUENCE</scope>
    <source>
        <strain evidence="1">Z-910T</strain>
    </source>
</reference>
<gene>
    <name evidence="1" type="ORF">PRVXT_001746</name>
</gene>